<keyword evidence="9" id="KW-0413">Isomerase</keyword>
<dbReference type="Proteomes" id="UP000007800">
    <property type="component" value="Unassembled WGS sequence"/>
</dbReference>
<sequence length="289" mass="32017">MGIPSDKVLLLLSKKKLDRMCPMGVYDSTDQCEFVCIDPTCDIPTQVAGFETTTILHKITDWAESNPEVIEAARELTNPTPCSVDSQLACTDRWDLQQAFIAAGVNVPRMYLIEPSANEMPRLNYPQILKTRVACGTVASHHMAVVSSAKELEEFRREHREDAVCAQDFIPHGGIIYKVFVIGGEVRLDIRPSLGDDAVGKSFDSQNMKGIVVQQKPSVDPSGVDINKVKDIALKVDGKLGLGLFGLDLIVGSRDQKYYVVDVNYFPTFKGVDGLPKLIRQLLLHQQQQ</sequence>
<dbReference type="PANTHER" id="PTHR14217">
    <property type="entry name" value="INOSITOL-TETRAKISPHOSPHATE 1-KINASE"/>
    <property type="match status" value="1"/>
</dbReference>
<evidence type="ECO:0000256" key="10">
    <source>
        <dbReference type="PROSITE-ProRule" id="PRU00409"/>
    </source>
</evidence>
<dbReference type="GO" id="GO:0047325">
    <property type="term" value="F:inositol-3,4,5,6-tetrakisphosphate 1-kinase activity"/>
    <property type="evidence" value="ECO:0007669"/>
    <property type="project" value="InterPro"/>
</dbReference>
<keyword evidence="3" id="KW-0808">Transferase</keyword>
<keyword evidence="6" id="KW-0418">Kinase</keyword>
<dbReference type="InterPro" id="IPR011761">
    <property type="entry name" value="ATP-grasp"/>
</dbReference>
<dbReference type="RefSeq" id="XP_002768926.1">
    <property type="nucleotide sequence ID" value="XM_002768880.1"/>
</dbReference>
<dbReference type="AlphaFoldDB" id="C5LNM5"/>
<keyword evidence="8" id="KW-0460">Magnesium</keyword>
<reference evidence="12 13" key="1">
    <citation type="submission" date="2008-07" db="EMBL/GenBank/DDBJ databases">
        <authorList>
            <person name="El-Sayed N."/>
            <person name="Caler E."/>
            <person name="Inman J."/>
            <person name="Amedeo P."/>
            <person name="Hass B."/>
            <person name="Wortman J."/>
        </authorList>
    </citation>
    <scope>NUCLEOTIDE SEQUENCE [LARGE SCALE GENOMIC DNA]</scope>
    <source>
        <strain evidence="13">ATCC 50983 / TXsc</strain>
    </source>
</reference>
<evidence type="ECO:0000256" key="3">
    <source>
        <dbReference type="ARBA" id="ARBA00022679"/>
    </source>
</evidence>
<evidence type="ECO:0000256" key="2">
    <source>
        <dbReference type="ARBA" id="ARBA00009601"/>
    </source>
</evidence>
<comment type="similarity">
    <text evidence="2">Belongs to the ITPK1 family.</text>
</comment>
<evidence type="ECO:0000256" key="5">
    <source>
        <dbReference type="ARBA" id="ARBA00022741"/>
    </source>
</evidence>
<dbReference type="InterPro" id="IPR040464">
    <property type="entry name" value="InsP(3)kin_ATP-grasp"/>
</dbReference>
<dbReference type="PROSITE" id="PS50975">
    <property type="entry name" value="ATP_GRASP"/>
    <property type="match status" value="1"/>
</dbReference>
<dbReference type="OrthoDB" id="25308at2759"/>
<accession>C5LNM5</accession>
<name>C5LNM5_PERM5</name>
<dbReference type="GO" id="GO:0005737">
    <property type="term" value="C:cytoplasm"/>
    <property type="evidence" value="ECO:0007669"/>
    <property type="project" value="TreeGrafter"/>
</dbReference>
<dbReference type="GO" id="GO:0000287">
    <property type="term" value="F:magnesium ion binding"/>
    <property type="evidence" value="ECO:0007669"/>
    <property type="project" value="InterPro"/>
</dbReference>
<dbReference type="PANTHER" id="PTHR14217:SF1">
    <property type="entry name" value="INOSITOL-TETRAKISPHOSPHATE 1-KINASE"/>
    <property type="match status" value="1"/>
</dbReference>
<evidence type="ECO:0000256" key="6">
    <source>
        <dbReference type="ARBA" id="ARBA00022777"/>
    </source>
</evidence>
<comment type="cofactor">
    <cofactor evidence="1">
        <name>Mg(2+)</name>
        <dbReference type="ChEBI" id="CHEBI:18420"/>
    </cofactor>
</comment>
<evidence type="ECO:0000256" key="7">
    <source>
        <dbReference type="ARBA" id="ARBA00022840"/>
    </source>
</evidence>
<dbReference type="EMBL" id="GG683822">
    <property type="protein sequence ID" value="EER01644.1"/>
    <property type="molecule type" value="Genomic_DNA"/>
</dbReference>
<dbReference type="SUPFAM" id="SSF56059">
    <property type="entry name" value="Glutathione synthetase ATP-binding domain-like"/>
    <property type="match status" value="1"/>
</dbReference>
<keyword evidence="13" id="KW-1185">Reference proteome</keyword>
<dbReference type="GO" id="GO:0052726">
    <property type="term" value="F:inositol-1,3,4-trisphosphate 5-kinase activity"/>
    <property type="evidence" value="ECO:0007669"/>
    <property type="project" value="InterPro"/>
</dbReference>
<evidence type="ECO:0000256" key="1">
    <source>
        <dbReference type="ARBA" id="ARBA00001946"/>
    </source>
</evidence>
<dbReference type="GO" id="GO:0052725">
    <property type="term" value="F:inositol-1,3,4-trisphosphate 6-kinase activity"/>
    <property type="evidence" value="ECO:0007669"/>
    <property type="project" value="InterPro"/>
</dbReference>
<evidence type="ECO:0000259" key="11">
    <source>
        <dbReference type="PROSITE" id="PS50975"/>
    </source>
</evidence>
<evidence type="ECO:0000313" key="12">
    <source>
        <dbReference type="EMBL" id="EER01644.1"/>
    </source>
</evidence>
<keyword evidence="4" id="KW-0479">Metal-binding</keyword>
<dbReference type="GO" id="GO:0032957">
    <property type="term" value="P:inositol trisphosphate metabolic process"/>
    <property type="evidence" value="ECO:0007669"/>
    <property type="project" value="InterPro"/>
</dbReference>
<protein>
    <recommendedName>
        <fullName evidence="11">ATP-grasp domain-containing protein</fullName>
    </recommendedName>
</protein>
<dbReference type="GO" id="GO:0016853">
    <property type="term" value="F:isomerase activity"/>
    <property type="evidence" value="ECO:0007669"/>
    <property type="project" value="UniProtKB-KW"/>
</dbReference>
<evidence type="ECO:0000256" key="4">
    <source>
        <dbReference type="ARBA" id="ARBA00022723"/>
    </source>
</evidence>
<keyword evidence="7 10" id="KW-0067">ATP-binding</keyword>
<proteinExistence type="inferred from homology"/>
<keyword evidence="5 10" id="KW-0547">Nucleotide-binding</keyword>
<dbReference type="GO" id="GO:0005524">
    <property type="term" value="F:ATP binding"/>
    <property type="evidence" value="ECO:0007669"/>
    <property type="project" value="UniProtKB-UniRule"/>
</dbReference>
<evidence type="ECO:0000256" key="9">
    <source>
        <dbReference type="ARBA" id="ARBA00023235"/>
    </source>
</evidence>
<evidence type="ECO:0000256" key="8">
    <source>
        <dbReference type="ARBA" id="ARBA00022842"/>
    </source>
</evidence>
<dbReference type="Gene3D" id="3.30.470.20">
    <property type="entry name" value="ATP-grasp fold, B domain"/>
    <property type="match status" value="1"/>
</dbReference>
<dbReference type="Pfam" id="PF05770">
    <property type="entry name" value="Ins134_P3_kin"/>
    <property type="match status" value="1"/>
</dbReference>
<dbReference type="GeneID" id="9040197"/>
<evidence type="ECO:0000313" key="13">
    <source>
        <dbReference type="Proteomes" id="UP000007800"/>
    </source>
</evidence>
<dbReference type="InterPro" id="IPR008656">
    <property type="entry name" value="Inositol_tetrakis-P_1-kinase"/>
</dbReference>
<dbReference type="InParanoid" id="C5LNM5"/>
<organism evidence="13">
    <name type="scientific">Perkinsus marinus (strain ATCC 50983 / TXsc)</name>
    <dbReference type="NCBI Taxonomy" id="423536"/>
    <lineage>
        <taxon>Eukaryota</taxon>
        <taxon>Sar</taxon>
        <taxon>Alveolata</taxon>
        <taxon>Perkinsozoa</taxon>
        <taxon>Perkinsea</taxon>
        <taxon>Perkinsida</taxon>
        <taxon>Perkinsidae</taxon>
        <taxon>Perkinsus</taxon>
    </lineage>
</organism>
<feature type="domain" description="ATP-grasp" evidence="11">
    <location>
        <begin position="97"/>
        <end position="289"/>
    </location>
</feature>
<gene>
    <name evidence="12" type="ORF">Pmar_PMAR008225</name>
</gene>